<dbReference type="AlphaFoldDB" id="A0A8F0WGS9"/>
<keyword evidence="1" id="KW-0934">Plastid</keyword>
<geneLocation type="chloroplast" evidence="1"/>
<reference evidence="1" key="1">
    <citation type="journal article" date="2021" name="Ecol Indic">
        <title>Morphological and molecular identification reveals that waters from an isolated oasis in Tamanrasset (extreme South of Algerian Sahara) are colonized by opportunistic and pollution-tolerant diatom species.</title>
        <authorList>
            <person name="Gastineau R."/>
            <person name="Hamedi C."/>
            <person name="Baba Hamed M.B."/>
            <person name="Abi-Ayad S.-M.E.-A."/>
            <person name="Bak M."/>
            <person name="Lemieux C."/>
            <person name="Turmel M."/>
            <person name="Dobosz S."/>
            <person name="Wrobel R.J."/>
            <person name="Kierzek A."/>
            <person name="Lange-Bertalot H."/>
            <person name="Witkowski A."/>
        </authorList>
    </citation>
    <scope>NUCLEOTIDE SEQUENCE</scope>
    <source>
        <strain evidence="1">SZCZR1826</strain>
    </source>
</reference>
<dbReference type="RefSeq" id="YP_010134223.1">
    <property type="nucleotide sequence ID" value="NC_056794.1"/>
</dbReference>
<proteinExistence type="predicted"/>
<accession>A0A8F0WGS9</accession>
<evidence type="ECO:0000313" key="1">
    <source>
        <dbReference type="EMBL" id="QWM93713.1"/>
    </source>
</evidence>
<protein>
    <submittedName>
        <fullName evidence="1">Uncharacterized protein</fullName>
    </submittedName>
</protein>
<name>A0A8F0WGS9_9STRA</name>
<sequence length="130" mass="15224">MKIKEISYVLGPKDLINDCLDVMVFLEDEYCNDAFVYVVEVTTPQCLSRRMEKSESEFLSPSYPYILVLKLTDEIIEAAIQSFIDTDDDSYWLKLYHIPATLNIEDINEILYRKKQENMELKARIDANLD</sequence>
<dbReference type="GeneID" id="67123976"/>
<organism evidence="1">
    <name type="scientific">Navicula veneta</name>
    <dbReference type="NCBI Taxonomy" id="138539"/>
    <lineage>
        <taxon>Eukaryota</taxon>
        <taxon>Sar</taxon>
        <taxon>Stramenopiles</taxon>
        <taxon>Ochrophyta</taxon>
        <taxon>Bacillariophyta</taxon>
        <taxon>Bacillariophyceae</taxon>
        <taxon>Bacillariophycidae</taxon>
        <taxon>Naviculales</taxon>
        <taxon>Naviculaceae</taxon>
        <taxon>Navicula</taxon>
    </lineage>
</organism>
<dbReference type="EMBL" id="MT383645">
    <property type="protein sequence ID" value="QWM93713.1"/>
    <property type="molecule type" value="Genomic_DNA"/>
</dbReference>
<keyword evidence="1" id="KW-0150">Chloroplast</keyword>
<gene>
    <name evidence="1" type="primary">orf130b</name>
</gene>